<keyword evidence="2" id="KW-1185">Reference proteome</keyword>
<evidence type="ECO:0000313" key="1">
    <source>
        <dbReference type="EMBL" id="GFF93759.1"/>
    </source>
</evidence>
<reference evidence="1 2" key="1">
    <citation type="submission" date="2020-01" db="EMBL/GenBank/DDBJ databases">
        <title>Draft genome sequence of Aspergillus udagawae IFM 53868.</title>
        <authorList>
            <person name="Takahashi H."/>
            <person name="Yaguchi T."/>
        </authorList>
    </citation>
    <scope>NUCLEOTIDE SEQUENCE [LARGE SCALE GENOMIC DNA]</scope>
    <source>
        <strain evidence="1 2">IFM 53868</strain>
    </source>
</reference>
<comment type="caution">
    <text evidence="1">The sequence shown here is derived from an EMBL/GenBank/DDBJ whole genome shotgun (WGS) entry which is preliminary data.</text>
</comment>
<proteinExistence type="predicted"/>
<organism evidence="1 2">
    <name type="scientific">Aspergillus udagawae</name>
    <dbReference type="NCBI Taxonomy" id="91492"/>
    <lineage>
        <taxon>Eukaryota</taxon>
        <taxon>Fungi</taxon>
        <taxon>Dikarya</taxon>
        <taxon>Ascomycota</taxon>
        <taxon>Pezizomycotina</taxon>
        <taxon>Eurotiomycetes</taxon>
        <taxon>Eurotiomycetidae</taxon>
        <taxon>Eurotiales</taxon>
        <taxon>Aspergillaceae</taxon>
        <taxon>Aspergillus</taxon>
        <taxon>Aspergillus subgen. Fumigati</taxon>
    </lineage>
</organism>
<sequence>MRLLASPPTGAFLAIYTIGAEGKATGRPRTMNFQIDPVMPLGTAKAAKEMSNGTIKPRSALSSLRDTEGCTSMVLLNESTWTHLQPLKVERARYYEDWQLAKRLVLLVTLAELQC</sequence>
<protein>
    <submittedName>
        <fullName evidence="1">Uncharacterized protein</fullName>
    </submittedName>
</protein>
<name>A0ABQ1B7I5_9EURO</name>
<dbReference type="EMBL" id="BLKG01000093">
    <property type="protein sequence ID" value="GFF93759.1"/>
    <property type="molecule type" value="Genomic_DNA"/>
</dbReference>
<evidence type="ECO:0000313" key="2">
    <source>
        <dbReference type="Proteomes" id="UP000465266"/>
    </source>
</evidence>
<accession>A0ABQ1B7I5</accession>
<dbReference type="Proteomes" id="UP000465266">
    <property type="component" value="Unassembled WGS sequence"/>
</dbReference>
<gene>
    <name evidence="1" type="ORF">IFM53868_07302</name>
</gene>